<dbReference type="InterPro" id="IPR016020">
    <property type="entry name" value="Transl_init_fac_sub12_N_euk"/>
</dbReference>
<dbReference type="GO" id="GO:0003743">
    <property type="term" value="F:translation initiation factor activity"/>
    <property type="evidence" value="ECO:0007669"/>
    <property type="project" value="UniProtKB-UniRule"/>
</dbReference>
<evidence type="ECO:0000313" key="7">
    <source>
        <dbReference type="Proteomes" id="UP001157974"/>
    </source>
</evidence>
<dbReference type="GO" id="GO:0016282">
    <property type="term" value="C:eukaryotic 43S preinitiation complex"/>
    <property type="evidence" value="ECO:0007669"/>
    <property type="project" value="UniProtKB-UniRule"/>
</dbReference>
<dbReference type="GO" id="GO:0033290">
    <property type="term" value="C:eukaryotic 48S preinitiation complex"/>
    <property type="evidence" value="ECO:0007669"/>
    <property type="project" value="UniProtKB-UniRule"/>
</dbReference>
<keyword evidence="7" id="KW-1185">Reference proteome</keyword>
<comment type="subcellular location">
    <subcellularLocation>
        <location evidence="4">Cytoplasm</location>
    </subcellularLocation>
</comment>
<dbReference type="InterPro" id="IPR033464">
    <property type="entry name" value="CSN8_PSD8_EIF3K"/>
</dbReference>
<evidence type="ECO:0000256" key="4">
    <source>
        <dbReference type="HAMAP-Rule" id="MF_03010"/>
    </source>
</evidence>
<dbReference type="InterPro" id="IPR016024">
    <property type="entry name" value="ARM-type_fold"/>
</dbReference>
<dbReference type="InterPro" id="IPR009374">
    <property type="entry name" value="eIF3k"/>
</dbReference>
<feature type="domain" description="PCI" evidence="5">
    <location>
        <begin position="39"/>
        <end position="200"/>
    </location>
</feature>
<dbReference type="GO" id="GO:0003723">
    <property type="term" value="F:RNA binding"/>
    <property type="evidence" value="ECO:0007669"/>
    <property type="project" value="UniProtKB-UniRule"/>
</dbReference>
<dbReference type="PROSITE" id="PS50250">
    <property type="entry name" value="PCI"/>
    <property type="match status" value="1"/>
</dbReference>
<sequence>MGSSLQDEVEGLLQSQRYDPSIIPKLEEYVQHQVTIGSYDSDANLALLKLYQFYPELYNAGVVAKVLMLALTALPSTDFLCSQYLISSKFQNQEPVPKLVNLLELLEGGKYIEFWASKESYKDRVPAVKDFDKSIRRFMFGVIKRTYIAVAREELMGLLNLKDEELTAFISDEQLTEADGLIKLPPTKENQPKPVKVTEAISFREVAPTLFKVM</sequence>
<comment type="caution">
    <text evidence="6">The sequence shown here is derived from an EMBL/GenBank/DDBJ whole genome shotgun (WGS) entry which is preliminary data.</text>
</comment>
<dbReference type="AlphaFoldDB" id="A0AAV8UEB0"/>
<name>A0AAV8UEB0_9RHOD</name>
<dbReference type="PANTHER" id="PTHR13022">
    <property type="entry name" value="EUKARYOTIC TRANSLATION INITIATION FACTOR 3 SUBUNIT 11"/>
    <property type="match status" value="1"/>
</dbReference>
<dbReference type="Gene3D" id="1.10.10.10">
    <property type="entry name" value="Winged helix-like DNA-binding domain superfamily/Winged helix DNA-binding domain"/>
    <property type="match status" value="1"/>
</dbReference>
<evidence type="ECO:0000259" key="5">
    <source>
        <dbReference type="PROSITE" id="PS50250"/>
    </source>
</evidence>
<organism evidence="6 7">
    <name type="scientific">Rhodosorus marinus</name>
    <dbReference type="NCBI Taxonomy" id="101924"/>
    <lineage>
        <taxon>Eukaryota</taxon>
        <taxon>Rhodophyta</taxon>
        <taxon>Stylonematophyceae</taxon>
        <taxon>Stylonematales</taxon>
        <taxon>Stylonemataceae</taxon>
        <taxon>Rhodosorus</taxon>
    </lineage>
</organism>
<evidence type="ECO:0000256" key="1">
    <source>
        <dbReference type="ARBA" id="ARBA00022490"/>
    </source>
</evidence>
<keyword evidence="1 4" id="KW-0963">Cytoplasm</keyword>
<protein>
    <recommendedName>
        <fullName evidence="4">Eukaryotic translation initiation factor 3 subunit K</fullName>
        <shortName evidence="4">eIF3k</shortName>
    </recommendedName>
    <alternativeName>
        <fullName evidence="4">eIF-3 p25</fullName>
    </alternativeName>
</protein>
<evidence type="ECO:0000313" key="6">
    <source>
        <dbReference type="EMBL" id="KAJ8900798.1"/>
    </source>
</evidence>
<dbReference type="Gene3D" id="1.25.40.250">
    <property type="entry name" value="ARM repeat, domain 1"/>
    <property type="match status" value="1"/>
</dbReference>
<dbReference type="SUPFAM" id="SSF48371">
    <property type="entry name" value="ARM repeat"/>
    <property type="match status" value="1"/>
</dbReference>
<reference evidence="6 7" key="1">
    <citation type="journal article" date="2023" name="Nat. Commun.">
        <title>Origin of minicircular mitochondrial genomes in red algae.</title>
        <authorList>
            <person name="Lee Y."/>
            <person name="Cho C.H."/>
            <person name="Lee Y.M."/>
            <person name="Park S.I."/>
            <person name="Yang J.H."/>
            <person name="West J.A."/>
            <person name="Bhattacharya D."/>
            <person name="Yoon H.S."/>
        </authorList>
    </citation>
    <scope>NUCLEOTIDE SEQUENCE [LARGE SCALE GENOMIC DNA]</scope>
    <source>
        <strain evidence="6 7">CCMP1338</strain>
        <tissue evidence="6">Whole cell</tissue>
    </source>
</reference>
<dbReference type="Proteomes" id="UP001157974">
    <property type="component" value="Unassembled WGS sequence"/>
</dbReference>
<proteinExistence type="inferred from homology"/>
<gene>
    <name evidence="6" type="ORF">NDN08_000098</name>
</gene>
<comment type="similarity">
    <text evidence="4">Belongs to the eIF-3 subunit K family.</text>
</comment>
<dbReference type="SUPFAM" id="SSF46785">
    <property type="entry name" value="Winged helix' DNA-binding domain"/>
    <property type="match status" value="1"/>
</dbReference>
<dbReference type="GO" id="GO:0005852">
    <property type="term" value="C:eukaryotic translation initiation factor 3 complex"/>
    <property type="evidence" value="ECO:0007669"/>
    <property type="project" value="UniProtKB-UniRule"/>
</dbReference>
<dbReference type="EMBL" id="JAMWBK010000013">
    <property type="protein sequence ID" value="KAJ8900798.1"/>
    <property type="molecule type" value="Genomic_DNA"/>
</dbReference>
<accession>A0AAV8UEB0</accession>
<keyword evidence="2 4" id="KW-0396">Initiation factor</keyword>
<comment type="function">
    <text evidence="4">Component of the eukaryotic translation initiation factor 3 (eIF-3) complex, which is involved in protein synthesis of a specialized repertoire of mRNAs and, together with other initiation factors, stimulates binding of mRNA and methionyl-tRNAi to the 40S ribosome. The eIF-3 complex specifically targets and initiates translation of a subset of mRNAs involved in cell proliferation.</text>
</comment>
<dbReference type="InterPro" id="IPR000717">
    <property type="entry name" value="PCI_dom"/>
</dbReference>
<dbReference type="HAMAP" id="MF_03010">
    <property type="entry name" value="eIF3k"/>
    <property type="match status" value="1"/>
</dbReference>
<evidence type="ECO:0000256" key="2">
    <source>
        <dbReference type="ARBA" id="ARBA00022540"/>
    </source>
</evidence>
<dbReference type="InterPro" id="IPR036388">
    <property type="entry name" value="WH-like_DNA-bd_sf"/>
</dbReference>
<comment type="subunit">
    <text evidence="4">Component of the eukaryotic translation initiation factor 3 (eIF-3) complex.</text>
</comment>
<dbReference type="PANTHER" id="PTHR13022:SF0">
    <property type="entry name" value="EUKARYOTIC TRANSLATION INITIATION FACTOR 3 SUBUNIT K"/>
    <property type="match status" value="1"/>
</dbReference>
<dbReference type="GO" id="GO:0006446">
    <property type="term" value="P:regulation of translational initiation"/>
    <property type="evidence" value="ECO:0007669"/>
    <property type="project" value="InterPro"/>
</dbReference>
<dbReference type="GO" id="GO:0043022">
    <property type="term" value="F:ribosome binding"/>
    <property type="evidence" value="ECO:0007669"/>
    <property type="project" value="InterPro"/>
</dbReference>
<evidence type="ECO:0000256" key="3">
    <source>
        <dbReference type="ARBA" id="ARBA00022917"/>
    </source>
</evidence>
<dbReference type="GO" id="GO:0001732">
    <property type="term" value="P:formation of cytoplasmic translation initiation complex"/>
    <property type="evidence" value="ECO:0007669"/>
    <property type="project" value="UniProtKB-UniRule"/>
</dbReference>
<keyword evidence="3 4" id="KW-0648">Protein biosynthesis</keyword>
<dbReference type="InterPro" id="IPR036390">
    <property type="entry name" value="WH_DNA-bd_sf"/>
</dbReference>
<dbReference type="Pfam" id="PF10075">
    <property type="entry name" value="CSN8_PSD8_EIF3K"/>
    <property type="match status" value="1"/>
</dbReference>